<dbReference type="CDD" id="cd12148">
    <property type="entry name" value="fungal_TF_MHR"/>
    <property type="match status" value="1"/>
</dbReference>
<comment type="subcellular location">
    <subcellularLocation>
        <location evidence="1">Nucleus</location>
    </subcellularLocation>
</comment>
<evidence type="ECO:0000259" key="8">
    <source>
        <dbReference type="PROSITE" id="PS50048"/>
    </source>
</evidence>
<protein>
    <submittedName>
        <fullName evidence="9">C6 transcription factor Prf</fullName>
    </submittedName>
</protein>
<reference evidence="10" key="2">
    <citation type="submission" date="2016-02" db="EMBL/GenBank/DDBJ databases">
        <title>Genome sequencing of Aspergillus luchuensis NBRC 4314.</title>
        <authorList>
            <person name="Yamada O."/>
        </authorList>
    </citation>
    <scope>NUCLEOTIDE SEQUENCE [LARGE SCALE GENOMIC DNA]</scope>
    <source>
        <strain evidence="10">RIB 2604</strain>
    </source>
</reference>
<feature type="compositionally biased region" description="Polar residues" evidence="7">
    <location>
        <begin position="9"/>
        <end position="21"/>
    </location>
</feature>
<sequence>MADNANRLPGQTQASPSQPQLSAAHEEAAPIAAENHNPNSHYIPRPKRIACVLCRRRKLRCDGKRPSCGTCSRLGHECIFDEVRKKSGPKRGYVKQLEARLGAQVQQSQGNSPIASVITHSAGAPGISPQDGVHMQSPEGEADPISSTPTSYHAGAASSDNPQGSLISLGLEEPLPTQEVIDELQYMIWCHAASVTDKYSSLHSIFYERARKYAELDELEGLGERVVSISHCQTWVLIGTYEFKMMFLPRAWLSVGKAARLATMLGLCGIDEDGLNVKQTLPPSKDWSEKEERRRVFWMAFCLDRYASVGTGWPVSFDERDVSCSSTCFNVRE</sequence>
<reference evidence="9 10" key="1">
    <citation type="journal article" date="2016" name="DNA Res.">
        <title>Genome sequence of Aspergillus luchuensis NBRC 4314.</title>
        <authorList>
            <person name="Yamada O."/>
            <person name="Machida M."/>
            <person name="Hosoyama A."/>
            <person name="Goto M."/>
            <person name="Takahashi T."/>
            <person name="Futagami T."/>
            <person name="Yamagata Y."/>
            <person name="Takeuchi M."/>
            <person name="Kobayashi T."/>
            <person name="Koike H."/>
            <person name="Abe K."/>
            <person name="Asai K."/>
            <person name="Arita M."/>
            <person name="Fujita N."/>
            <person name="Fukuda K."/>
            <person name="Higa K."/>
            <person name="Horikawa H."/>
            <person name="Ishikawa T."/>
            <person name="Jinno K."/>
            <person name="Kato Y."/>
            <person name="Kirimura K."/>
            <person name="Mizutani O."/>
            <person name="Nakasone K."/>
            <person name="Sano M."/>
            <person name="Shiraishi Y."/>
            <person name="Tsukahara M."/>
            <person name="Gomi K."/>
        </authorList>
    </citation>
    <scope>NUCLEOTIDE SEQUENCE [LARGE SCALE GENOMIC DNA]</scope>
    <source>
        <strain evidence="9 10">RIB 2604</strain>
    </source>
</reference>
<feature type="region of interest" description="Disordered" evidence="7">
    <location>
        <begin position="1"/>
        <end position="27"/>
    </location>
</feature>
<evidence type="ECO:0000313" key="9">
    <source>
        <dbReference type="EMBL" id="GAT27088.1"/>
    </source>
</evidence>
<evidence type="ECO:0000256" key="7">
    <source>
        <dbReference type="SAM" id="MobiDB-lite"/>
    </source>
</evidence>
<evidence type="ECO:0000256" key="5">
    <source>
        <dbReference type="ARBA" id="ARBA00023163"/>
    </source>
</evidence>
<dbReference type="SMART" id="SM00066">
    <property type="entry name" value="GAL4"/>
    <property type="match status" value="1"/>
</dbReference>
<dbReference type="GO" id="GO:0008270">
    <property type="term" value="F:zinc ion binding"/>
    <property type="evidence" value="ECO:0007669"/>
    <property type="project" value="InterPro"/>
</dbReference>
<dbReference type="PROSITE" id="PS00463">
    <property type="entry name" value="ZN2_CY6_FUNGAL_1"/>
    <property type="match status" value="1"/>
</dbReference>
<dbReference type="PANTHER" id="PTHR47338">
    <property type="entry name" value="ZN(II)2CYS6 TRANSCRIPTION FACTOR (EUROFUNG)-RELATED"/>
    <property type="match status" value="1"/>
</dbReference>
<evidence type="ECO:0000256" key="3">
    <source>
        <dbReference type="ARBA" id="ARBA00023015"/>
    </source>
</evidence>
<dbReference type="AlphaFoldDB" id="A0A146FN45"/>
<comment type="caution">
    <text evidence="9">The sequence shown here is derived from an EMBL/GenBank/DDBJ whole genome shotgun (WGS) entry which is preliminary data.</text>
</comment>
<feature type="region of interest" description="Disordered" evidence="7">
    <location>
        <begin position="122"/>
        <end position="158"/>
    </location>
</feature>
<dbReference type="Gene3D" id="4.10.240.10">
    <property type="entry name" value="Zn(2)-C6 fungal-type DNA-binding domain"/>
    <property type="match status" value="1"/>
</dbReference>
<keyword evidence="3" id="KW-0805">Transcription regulation</keyword>
<dbReference type="InterPro" id="IPR036864">
    <property type="entry name" value="Zn2-C6_fun-type_DNA-bd_sf"/>
</dbReference>
<evidence type="ECO:0000256" key="6">
    <source>
        <dbReference type="ARBA" id="ARBA00023242"/>
    </source>
</evidence>
<dbReference type="GO" id="GO:0003677">
    <property type="term" value="F:DNA binding"/>
    <property type="evidence" value="ECO:0007669"/>
    <property type="project" value="UniProtKB-KW"/>
</dbReference>
<keyword evidence="2" id="KW-0479">Metal-binding</keyword>
<evidence type="ECO:0000313" key="10">
    <source>
        <dbReference type="Proteomes" id="UP000075230"/>
    </source>
</evidence>
<organism evidence="9 10">
    <name type="scientific">Aspergillus kawachii</name>
    <name type="common">White koji mold</name>
    <name type="synonym">Aspergillus awamori var. kawachi</name>
    <dbReference type="NCBI Taxonomy" id="1069201"/>
    <lineage>
        <taxon>Eukaryota</taxon>
        <taxon>Fungi</taxon>
        <taxon>Dikarya</taxon>
        <taxon>Ascomycota</taxon>
        <taxon>Pezizomycotina</taxon>
        <taxon>Eurotiomycetes</taxon>
        <taxon>Eurotiomycetidae</taxon>
        <taxon>Eurotiales</taxon>
        <taxon>Aspergillaceae</taxon>
        <taxon>Aspergillus</taxon>
        <taxon>Aspergillus subgen. Circumdati</taxon>
    </lineage>
</organism>
<dbReference type="EMBL" id="BCWF01000021">
    <property type="protein sequence ID" value="GAT27088.1"/>
    <property type="molecule type" value="Genomic_DNA"/>
</dbReference>
<accession>A0A146FN45</accession>
<dbReference type="GO" id="GO:0005634">
    <property type="term" value="C:nucleus"/>
    <property type="evidence" value="ECO:0007669"/>
    <property type="project" value="UniProtKB-SubCell"/>
</dbReference>
<dbReference type="PANTHER" id="PTHR47338:SF10">
    <property type="entry name" value="TRANSCRIPTION FACTOR DOMAIN-CONTAINING PROTEIN-RELATED"/>
    <property type="match status" value="1"/>
</dbReference>
<dbReference type="Proteomes" id="UP000075230">
    <property type="component" value="Unassembled WGS sequence"/>
</dbReference>
<dbReference type="VEuPathDB" id="FungiDB:ASPFODRAFT_257799"/>
<dbReference type="PROSITE" id="PS50048">
    <property type="entry name" value="ZN2_CY6_FUNGAL_2"/>
    <property type="match status" value="1"/>
</dbReference>
<dbReference type="InterPro" id="IPR007219">
    <property type="entry name" value="XnlR_reg_dom"/>
</dbReference>
<dbReference type="Pfam" id="PF00172">
    <property type="entry name" value="Zn_clus"/>
    <property type="match status" value="1"/>
</dbReference>
<dbReference type="SMART" id="SM00906">
    <property type="entry name" value="Fungal_trans"/>
    <property type="match status" value="1"/>
</dbReference>
<dbReference type="Pfam" id="PF04082">
    <property type="entry name" value="Fungal_trans"/>
    <property type="match status" value="1"/>
</dbReference>
<name>A0A146FN45_ASPKA</name>
<dbReference type="InterPro" id="IPR050815">
    <property type="entry name" value="TF_fung"/>
</dbReference>
<dbReference type="GO" id="GO:0000981">
    <property type="term" value="F:DNA-binding transcription factor activity, RNA polymerase II-specific"/>
    <property type="evidence" value="ECO:0007669"/>
    <property type="project" value="InterPro"/>
</dbReference>
<proteinExistence type="predicted"/>
<dbReference type="InterPro" id="IPR001138">
    <property type="entry name" value="Zn2Cys6_DnaBD"/>
</dbReference>
<dbReference type="GO" id="GO:0006351">
    <property type="term" value="P:DNA-templated transcription"/>
    <property type="evidence" value="ECO:0007669"/>
    <property type="project" value="InterPro"/>
</dbReference>
<evidence type="ECO:0000256" key="2">
    <source>
        <dbReference type="ARBA" id="ARBA00022723"/>
    </source>
</evidence>
<dbReference type="CDD" id="cd00067">
    <property type="entry name" value="GAL4"/>
    <property type="match status" value="1"/>
</dbReference>
<feature type="domain" description="Zn(2)-C6 fungal-type" evidence="8">
    <location>
        <begin position="50"/>
        <end position="80"/>
    </location>
</feature>
<keyword evidence="5" id="KW-0804">Transcription</keyword>
<keyword evidence="6" id="KW-0539">Nucleus</keyword>
<dbReference type="SUPFAM" id="SSF57701">
    <property type="entry name" value="Zn2/Cys6 DNA-binding domain"/>
    <property type="match status" value="1"/>
</dbReference>
<dbReference type="GO" id="GO:0009893">
    <property type="term" value="P:positive regulation of metabolic process"/>
    <property type="evidence" value="ECO:0007669"/>
    <property type="project" value="UniProtKB-ARBA"/>
</dbReference>
<gene>
    <name evidence="9" type="ORF">RIB2604_02107710</name>
</gene>
<evidence type="ECO:0000256" key="1">
    <source>
        <dbReference type="ARBA" id="ARBA00004123"/>
    </source>
</evidence>
<keyword evidence="4" id="KW-0238">DNA-binding</keyword>
<evidence type="ECO:0000256" key="4">
    <source>
        <dbReference type="ARBA" id="ARBA00023125"/>
    </source>
</evidence>